<dbReference type="RefSeq" id="WP_234862580.1">
    <property type="nucleotide sequence ID" value="NZ_JAKEVZ010000015.1"/>
</dbReference>
<dbReference type="SFLD" id="SFLDG01017">
    <property type="entry name" value="Polyprenyl_Transferase_Like"/>
    <property type="match status" value="1"/>
</dbReference>
<proteinExistence type="inferred from homology"/>
<gene>
    <name evidence="7" type="ORF">L0U89_16825</name>
</gene>
<evidence type="ECO:0000313" key="7">
    <source>
        <dbReference type="EMBL" id="MCF1752724.1"/>
    </source>
</evidence>
<dbReference type="Proteomes" id="UP001201449">
    <property type="component" value="Unassembled WGS sequence"/>
</dbReference>
<dbReference type="InterPro" id="IPR033749">
    <property type="entry name" value="Polyprenyl_synt_CS"/>
</dbReference>
<evidence type="ECO:0000256" key="2">
    <source>
        <dbReference type="ARBA" id="ARBA00006706"/>
    </source>
</evidence>
<dbReference type="PROSITE" id="PS00723">
    <property type="entry name" value="POLYPRENYL_SYNTHASE_1"/>
    <property type="match status" value="1"/>
</dbReference>
<sequence length="329" mass="37373">MDRNKESVDKILGDFEKHIQTYKYGQSPIELYEPISYIMNLGGKRIRPLLTLLAYSLYRDDYEKILTPAAAVEVFHNFTLMHDDIMDNAPLRRGKATVHEKWNPNIAILSGDVMLVKAYDMLLEAEKEKLPSVMRLFNKTAAEVCEGQQHDMNFESRDSVSEEAYIDMIRLKTAVLLGYALQYGAILAGAPDADSQRLYDFGVNIGIGFQLKDDLLDVYADQAKFGKQVGGDIISNKKTFLLIKAKDLANGENQEILEKWISAREFDKEEKVAAVTKIYDALGIRELTEAKMHQYFEKGFGQFSSLQVPNPKMKALLLQLTQDLANREK</sequence>
<evidence type="ECO:0000256" key="6">
    <source>
        <dbReference type="RuleBase" id="RU004466"/>
    </source>
</evidence>
<dbReference type="CDD" id="cd00685">
    <property type="entry name" value="Trans_IPPS_HT"/>
    <property type="match status" value="1"/>
</dbReference>
<dbReference type="SUPFAM" id="SSF48576">
    <property type="entry name" value="Terpenoid synthases"/>
    <property type="match status" value="1"/>
</dbReference>
<keyword evidence="4" id="KW-0479">Metal-binding</keyword>
<accession>A0ABS9BXD5</accession>
<evidence type="ECO:0000313" key="8">
    <source>
        <dbReference type="Proteomes" id="UP001201449"/>
    </source>
</evidence>
<name>A0ABS9BXD5_9BACT</name>
<comment type="cofactor">
    <cofactor evidence="1">
        <name>Mg(2+)</name>
        <dbReference type="ChEBI" id="CHEBI:18420"/>
    </cofactor>
</comment>
<dbReference type="Gene3D" id="1.10.600.10">
    <property type="entry name" value="Farnesyl Diphosphate Synthase"/>
    <property type="match status" value="1"/>
</dbReference>
<dbReference type="PANTHER" id="PTHR12001:SF85">
    <property type="entry name" value="SHORT CHAIN ISOPRENYL DIPHOSPHATE SYNTHASE"/>
    <property type="match status" value="1"/>
</dbReference>
<dbReference type="InterPro" id="IPR008949">
    <property type="entry name" value="Isoprenoid_synthase_dom_sf"/>
</dbReference>
<reference evidence="7 8" key="1">
    <citation type="submission" date="2022-01" db="EMBL/GenBank/DDBJ databases">
        <title>Mariniradius saccharolyticus sp. nov., isolated from sediment of a river.</title>
        <authorList>
            <person name="Liu H."/>
        </authorList>
    </citation>
    <scope>NUCLEOTIDE SEQUENCE [LARGE SCALE GENOMIC DNA]</scope>
    <source>
        <strain evidence="7 8">RY-2</strain>
    </source>
</reference>
<dbReference type="InterPro" id="IPR000092">
    <property type="entry name" value="Polyprenyl_synt"/>
</dbReference>
<evidence type="ECO:0000256" key="3">
    <source>
        <dbReference type="ARBA" id="ARBA00022679"/>
    </source>
</evidence>
<dbReference type="SFLD" id="SFLDS00005">
    <property type="entry name" value="Isoprenoid_Synthase_Type_I"/>
    <property type="match status" value="1"/>
</dbReference>
<evidence type="ECO:0000256" key="1">
    <source>
        <dbReference type="ARBA" id="ARBA00001946"/>
    </source>
</evidence>
<evidence type="ECO:0000256" key="4">
    <source>
        <dbReference type="ARBA" id="ARBA00022723"/>
    </source>
</evidence>
<comment type="caution">
    <text evidence="7">The sequence shown here is derived from an EMBL/GenBank/DDBJ whole genome shotgun (WGS) entry which is preliminary data.</text>
</comment>
<dbReference type="PROSITE" id="PS00444">
    <property type="entry name" value="POLYPRENYL_SYNTHASE_2"/>
    <property type="match status" value="1"/>
</dbReference>
<dbReference type="PANTHER" id="PTHR12001">
    <property type="entry name" value="GERANYLGERANYL PYROPHOSPHATE SYNTHASE"/>
    <property type="match status" value="1"/>
</dbReference>
<evidence type="ECO:0000256" key="5">
    <source>
        <dbReference type="ARBA" id="ARBA00022842"/>
    </source>
</evidence>
<comment type="similarity">
    <text evidence="2 6">Belongs to the FPP/GGPP synthase family.</text>
</comment>
<protein>
    <submittedName>
        <fullName evidence="7">Polyprenyl synthetase family protein</fullName>
    </submittedName>
</protein>
<keyword evidence="8" id="KW-1185">Reference proteome</keyword>
<keyword evidence="5" id="KW-0460">Magnesium</keyword>
<organism evidence="7 8">
    <name type="scientific">Mariniradius sediminis</name>
    <dbReference type="NCBI Taxonomy" id="2909237"/>
    <lineage>
        <taxon>Bacteria</taxon>
        <taxon>Pseudomonadati</taxon>
        <taxon>Bacteroidota</taxon>
        <taxon>Cytophagia</taxon>
        <taxon>Cytophagales</taxon>
        <taxon>Cyclobacteriaceae</taxon>
        <taxon>Mariniradius</taxon>
    </lineage>
</organism>
<dbReference type="EMBL" id="JAKEVZ010000015">
    <property type="protein sequence ID" value="MCF1752724.1"/>
    <property type="molecule type" value="Genomic_DNA"/>
</dbReference>
<keyword evidence="3 6" id="KW-0808">Transferase</keyword>
<dbReference type="Pfam" id="PF00348">
    <property type="entry name" value="polyprenyl_synt"/>
    <property type="match status" value="1"/>
</dbReference>